<evidence type="ECO:0000313" key="1">
    <source>
        <dbReference type="EMBL" id="BAZ03080.1"/>
    </source>
</evidence>
<name>A0A1Z4NBI7_9CYAN</name>
<proteinExistence type="predicted"/>
<evidence type="ECO:0000313" key="2">
    <source>
        <dbReference type="Proteomes" id="UP000218785"/>
    </source>
</evidence>
<dbReference type="NCBIfam" id="NF033441">
    <property type="entry name" value="BREX_BrxC"/>
    <property type="match status" value="1"/>
</dbReference>
<dbReference type="RefSeq" id="WP_096585011.1">
    <property type="nucleotide sequence ID" value="NZ_CAWNJS010000003.1"/>
</dbReference>
<dbReference type="AlphaFoldDB" id="A0A1Z4NBI7"/>
<keyword evidence="1" id="KW-0614">Plasmid</keyword>
<dbReference type="Proteomes" id="UP000218785">
    <property type="component" value="Plasmid plasmid2"/>
</dbReference>
<evidence type="ECO:0008006" key="3">
    <source>
        <dbReference type="Google" id="ProtNLM"/>
    </source>
</evidence>
<reference evidence="1 2" key="1">
    <citation type="submission" date="2017-06" db="EMBL/GenBank/DDBJ databases">
        <title>Genome sequencing of cyanobaciteial culture collection at National Institute for Environmental Studies (NIES).</title>
        <authorList>
            <person name="Hirose Y."/>
            <person name="Shimura Y."/>
            <person name="Fujisawa T."/>
            <person name="Nakamura Y."/>
            <person name="Kawachi M."/>
        </authorList>
    </citation>
    <scope>NUCLEOTIDE SEQUENCE [LARGE SCALE GENOMIC DNA]</scope>
    <source>
        <strain evidence="1 2">NIES-37</strain>
        <plasmid evidence="2">Plasmid2 dna</plasmid>
    </source>
</reference>
<sequence length="1206" mass="135565">MLIKEIFAADVTRNIAPVIYFHEQKPAKVLEEVSEYIITGGYPETDPRHKRVQSGIHEQFVKLLNSMAEELQKPGGAELPASWISGFYGSGKSSFAKLLGLALNDMVLPDNRTVASALLARDDSPKAQEFRDAWNRVRGQIDPLAVVFDIGAVARDDEHIHSAVKREVQAHLGYCTISNYVADLELKLELDGKWQEFLICVEQTLGEPWSKAKGDQLAEEAFSEVMHAMYPTRYTDPMSWFDSRAGAQTGMGTSPSETTKAIINMLNHRASGKTLFVVVDEVSQYIHQNTERMLKLQSFVSDLGQKLKGQVWLLATGQQKLEDSEDESNIGKLKDRFPPKLRVHLAPTNIRDVVHKRLLKKAASKEAELRSLFAQHRSDLKLYGYKCDAITEEDFLEVYPMLPGYVDLLMQITSNLRTRSSRAKGDDHAIRGLLQLLGELFREQKLGEQELGALVTLDSIYEVQQSALDADVQTTLARLFSHEEVIQDEMAIKVAKAVALLELIQEQEPTTVTLVSQCLYSQLGMGNNEPKITAALEKLRGLGLLSYSDKLGYKIQSSAGQEWQRERDNHSVIPDAISSIVADKLKSLLGNVERPRYKNKPFPWLAIYSDGRQRQDERIQGSNDPAVLTIDFRYLTNKDERNPTSWIQTSDRSNFRDRLIWVVGNCDNVAAQARELAKSRHIISKYESRKQSLAKDKQNLLFEEQSRCEKLETDVQKAIAQSFIDGEIFFRGRQIDKQQHGTTFTTMLGRLGETILPDLYSHYVDVAVTPGELAQLLEPNLSGPSHKFMKDGLGILELDAGKYMPTCSGEVPSRIGQYIQDQNGVSGNVLLTHFGGPPYGYPADVVKACLVGLLRAAKVRIRPETGPEITSVRDPGAKDMFTKDRDIKRADLLPPNETSITPRDKIAICKFFKDSLDVELDRENDAIADAVFQQFPGQVKRLQELERRYNRLPNRPNLPPALVKLRESLEKCTRSRQVEDTVIAVKKNLDALRDGIQELGISLTDLTDSAVDAVTKAVNIRDNQVAQLKQIERSAEITEAIAALAEQLNSDRPWRDISSLEPHLQAIEQHYKVVRLSLIETQEQQAKAIQGQIKQRQGFLKLNEKQGEYVLRSIQEATYDTTQDALYPSLLELKDSALIKLQKAEKAANTSLDNVLSEVTEEQVVQLPLNLSGREVSTEAEVDALVNQLRERLLAQLKPNTRIRLS</sequence>
<geneLocation type="plasmid" evidence="2">
    <name>Plasmid2 dna</name>
</geneLocation>
<dbReference type="InterPro" id="IPR047679">
    <property type="entry name" value="BREX_BrxC"/>
</dbReference>
<keyword evidence="2" id="KW-1185">Reference proteome</keyword>
<protein>
    <recommendedName>
        <fullName evidence="3">BREX system P-loop protein BrxC</fullName>
    </recommendedName>
</protein>
<dbReference type="EMBL" id="AP018250">
    <property type="protein sequence ID" value="BAZ03080.1"/>
    <property type="molecule type" value="Genomic_DNA"/>
</dbReference>
<dbReference type="KEGG" id="ttq:NIES37_70930"/>
<organism evidence="1 2">
    <name type="scientific">Tolypothrix tenuis PCC 7101</name>
    <dbReference type="NCBI Taxonomy" id="231146"/>
    <lineage>
        <taxon>Bacteria</taxon>
        <taxon>Bacillati</taxon>
        <taxon>Cyanobacteriota</taxon>
        <taxon>Cyanophyceae</taxon>
        <taxon>Nostocales</taxon>
        <taxon>Tolypothrichaceae</taxon>
        <taxon>Tolypothrix</taxon>
    </lineage>
</organism>
<accession>A0A1Z4NBI7</accession>
<gene>
    <name evidence="1" type="ORF">NIES37_70930</name>
</gene>